<evidence type="ECO:0000256" key="1">
    <source>
        <dbReference type="SAM" id="MobiDB-lite"/>
    </source>
</evidence>
<dbReference type="AlphaFoldDB" id="A0A813WL14"/>
<reference evidence="2" key="1">
    <citation type="submission" date="2021-02" db="EMBL/GenBank/DDBJ databases">
        <authorList>
            <person name="Nowell W R."/>
        </authorList>
    </citation>
    <scope>NUCLEOTIDE SEQUENCE</scope>
</reference>
<evidence type="ECO:0000313" key="2">
    <source>
        <dbReference type="EMBL" id="CAF0857429.1"/>
    </source>
</evidence>
<dbReference type="Proteomes" id="UP000663864">
    <property type="component" value="Unassembled WGS sequence"/>
</dbReference>
<accession>A0A813WL14</accession>
<comment type="caution">
    <text evidence="2">The sequence shown here is derived from an EMBL/GenBank/DDBJ whole genome shotgun (WGS) entry which is preliminary data.</text>
</comment>
<feature type="compositionally biased region" description="Low complexity" evidence="1">
    <location>
        <begin position="15"/>
        <end position="29"/>
    </location>
</feature>
<protein>
    <submittedName>
        <fullName evidence="2">Uncharacterized protein</fullName>
    </submittedName>
</protein>
<sequence length="211" mass="24147">MINAITRHDDRHVSSNRQSSSDDISSVSSENLLPVDKSNQQPKIKRDTIRVSRIKINDLNNQQNLRIKYLYRPKDNIENLLNAKKKFTLNEHIKVTYVKYPSADDSNTKIPVLRSNSNSRQKYTDHVNDSHPNNKIPQNINGNLVNRTTRKMTSRQSAVHGNRTPTAAHINQGSNQKIIASKPMNTQQPTQMNQKTLYTSVKHVSDKVKKL</sequence>
<gene>
    <name evidence="2" type="ORF">ZHD862_LOCUS5199</name>
</gene>
<feature type="compositionally biased region" description="Basic and acidic residues" evidence="1">
    <location>
        <begin position="1"/>
        <end position="13"/>
    </location>
</feature>
<proteinExistence type="predicted"/>
<evidence type="ECO:0000313" key="3">
    <source>
        <dbReference type="Proteomes" id="UP000663864"/>
    </source>
</evidence>
<name>A0A813WL14_9BILA</name>
<feature type="region of interest" description="Disordered" evidence="1">
    <location>
        <begin position="1"/>
        <end position="44"/>
    </location>
</feature>
<dbReference type="EMBL" id="CAJNOT010000134">
    <property type="protein sequence ID" value="CAF0857429.1"/>
    <property type="molecule type" value="Genomic_DNA"/>
</dbReference>
<organism evidence="2 3">
    <name type="scientific">Rotaria sordida</name>
    <dbReference type="NCBI Taxonomy" id="392033"/>
    <lineage>
        <taxon>Eukaryota</taxon>
        <taxon>Metazoa</taxon>
        <taxon>Spiralia</taxon>
        <taxon>Gnathifera</taxon>
        <taxon>Rotifera</taxon>
        <taxon>Eurotatoria</taxon>
        <taxon>Bdelloidea</taxon>
        <taxon>Philodinida</taxon>
        <taxon>Philodinidae</taxon>
        <taxon>Rotaria</taxon>
    </lineage>
</organism>